<reference evidence="1" key="1">
    <citation type="submission" date="2021-06" db="EMBL/GenBank/DDBJ databases">
        <authorList>
            <person name="Kallberg Y."/>
            <person name="Tangrot J."/>
            <person name="Rosling A."/>
        </authorList>
    </citation>
    <scope>NUCLEOTIDE SEQUENCE</scope>
    <source>
        <strain evidence="1">MA461A</strain>
    </source>
</reference>
<comment type="caution">
    <text evidence="1">The sequence shown here is derived from an EMBL/GenBank/DDBJ whole genome shotgun (WGS) entry which is preliminary data.</text>
</comment>
<protein>
    <submittedName>
        <fullName evidence="1">15375_t:CDS:1</fullName>
    </submittedName>
</protein>
<feature type="non-terminal residue" evidence="1">
    <location>
        <position position="128"/>
    </location>
</feature>
<evidence type="ECO:0000313" key="1">
    <source>
        <dbReference type="EMBL" id="CAG8709834.1"/>
    </source>
</evidence>
<gene>
    <name evidence="1" type="ORF">RPERSI_LOCUS10459</name>
</gene>
<name>A0ACA9PMR7_9GLOM</name>
<organism evidence="1 2">
    <name type="scientific">Racocetra persica</name>
    <dbReference type="NCBI Taxonomy" id="160502"/>
    <lineage>
        <taxon>Eukaryota</taxon>
        <taxon>Fungi</taxon>
        <taxon>Fungi incertae sedis</taxon>
        <taxon>Mucoromycota</taxon>
        <taxon>Glomeromycotina</taxon>
        <taxon>Glomeromycetes</taxon>
        <taxon>Diversisporales</taxon>
        <taxon>Gigasporaceae</taxon>
        <taxon>Racocetra</taxon>
    </lineage>
</organism>
<dbReference type="Proteomes" id="UP000789920">
    <property type="component" value="Unassembled WGS sequence"/>
</dbReference>
<accession>A0ACA9PMR7</accession>
<evidence type="ECO:0000313" key="2">
    <source>
        <dbReference type="Proteomes" id="UP000789920"/>
    </source>
</evidence>
<dbReference type="EMBL" id="CAJVQC010020712">
    <property type="protein sequence ID" value="CAG8709834.1"/>
    <property type="molecule type" value="Genomic_DNA"/>
</dbReference>
<sequence>MGVPGVVQKSYSLTRFLRSQHNAYDLKDKSHFIGILYDKNLIKDFQAWSTSVYMPSPAPLSKDIYNQFINNQTPALNAKTLAQLVGQLKGTLVRLGPDLLELKESQNEEQKGRSQDETPTSRDANRKE</sequence>
<keyword evidence="2" id="KW-1185">Reference proteome</keyword>
<proteinExistence type="predicted"/>